<name>A0ABT3XZW2_9FLAO</name>
<sequence>MKEFDAPKLIKLQKNNTLFLDLNGLNERTYGVSVKYYNHMEDKPYKRVDYNSTVYINKHSEGWLVDVQKENIFFNRHEPDSVSETISSLISKTIYPAQTHINKSGIPYKGITNHNQILNRWERNKSAIKNKYSGNAIESFITSVDKKISNKIYFEKSMQYDMFWNLLFHPKHLSYPENLSFKTNLFLAILPYQHPIEFTGVQTLRTEITDNDSILVDFISDEVNAIDHFIPENSDSALKYLMRLRVYFDLDFYYFFPMDTRAYFEVLSKDKNGVETIVKKIQFTQYQINTDDNKIEPSKPKGMFEVTGNENKSQFKPPKKKKTFMDFIYDILGG</sequence>
<comment type="caution">
    <text evidence="1">The sequence shown here is derived from an EMBL/GenBank/DDBJ whole genome shotgun (WGS) entry which is preliminary data.</text>
</comment>
<organism evidence="1 2">
    <name type="scientific">Chryseobacterium luquanense</name>
    <dbReference type="NCBI Taxonomy" id="2983766"/>
    <lineage>
        <taxon>Bacteria</taxon>
        <taxon>Pseudomonadati</taxon>
        <taxon>Bacteroidota</taxon>
        <taxon>Flavobacteriia</taxon>
        <taxon>Flavobacteriales</taxon>
        <taxon>Weeksellaceae</taxon>
        <taxon>Chryseobacterium group</taxon>
        <taxon>Chryseobacterium</taxon>
    </lineage>
</organism>
<protein>
    <submittedName>
        <fullName evidence="1">Uncharacterized protein</fullName>
    </submittedName>
</protein>
<proteinExistence type="predicted"/>
<dbReference type="EMBL" id="JAOVZV010000001">
    <property type="protein sequence ID" value="MCX8531392.1"/>
    <property type="molecule type" value="Genomic_DNA"/>
</dbReference>
<dbReference type="RefSeq" id="WP_267280032.1">
    <property type="nucleotide sequence ID" value="NZ_JAOVZV010000001.1"/>
</dbReference>
<gene>
    <name evidence="1" type="ORF">OEA66_03375</name>
</gene>
<evidence type="ECO:0000313" key="2">
    <source>
        <dbReference type="Proteomes" id="UP001070176"/>
    </source>
</evidence>
<reference evidence="1" key="1">
    <citation type="submission" date="2022-10" db="EMBL/GenBank/DDBJ databases">
        <title>Chryseobacterium sp. nov., a novel bacterial species.</title>
        <authorList>
            <person name="Cao Y."/>
        </authorList>
    </citation>
    <scope>NUCLEOTIDE SEQUENCE</scope>
    <source>
        <strain evidence="1">KC 927</strain>
    </source>
</reference>
<accession>A0ABT3XZW2</accession>
<evidence type="ECO:0000313" key="1">
    <source>
        <dbReference type="EMBL" id="MCX8531392.1"/>
    </source>
</evidence>
<keyword evidence="2" id="KW-1185">Reference proteome</keyword>
<dbReference type="Proteomes" id="UP001070176">
    <property type="component" value="Unassembled WGS sequence"/>
</dbReference>